<protein>
    <submittedName>
        <fullName evidence="1">Alpha-D-ribose 1-methylphosphonate 5-triphosphate synthase subunit PhnH</fullName>
    </submittedName>
</protein>
<dbReference type="GO" id="GO:0019634">
    <property type="term" value="P:organic phosphonate metabolic process"/>
    <property type="evidence" value="ECO:0007669"/>
    <property type="project" value="InterPro"/>
</dbReference>
<name>A0A1M6ERJ8_9PROT</name>
<dbReference type="OrthoDB" id="9814509at2"/>
<evidence type="ECO:0000313" key="1">
    <source>
        <dbReference type="EMBL" id="SHI88036.1"/>
    </source>
</evidence>
<sequence length="191" mass="20166">MSGLLPGFADPVLDAQSAFRAVLEAMSRPGRIQRIPRAPSPPRPLCPAAGAVLLTLVDSGTPLFIDAGPDALEWVRFHAGCPVVADPAGAEFVLTAGRPPGLLSLRAGSDEEPQGSATLILQVQGLEEGAGWRLTGPGIEREHRLRVTGPPEDFVAEWRANAARFPRGVDVILCTGEQVAALPRSLRIEEG</sequence>
<dbReference type="PIRSF" id="PIRSF020680">
    <property type="entry name" value="PhnH"/>
    <property type="match status" value="1"/>
</dbReference>
<dbReference type="Gene3D" id="3.40.50.11310">
    <property type="entry name" value="Bacterial phosphonate metabolism protein PhnH"/>
    <property type="match status" value="1"/>
</dbReference>
<dbReference type="STRING" id="198092.SAMN02745194_01252"/>
<dbReference type="InterPro" id="IPR038058">
    <property type="entry name" value="PhnH-like_sp"/>
</dbReference>
<dbReference type="AlphaFoldDB" id="A0A1M6ERJ8"/>
<organism evidence="1 2">
    <name type="scientific">Muricoccus roseus</name>
    <dbReference type="NCBI Taxonomy" id="198092"/>
    <lineage>
        <taxon>Bacteria</taxon>
        <taxon>Pseudomonadati</taxon>
        <taxon>Pseudomonadota</taxon>
        <taxon>Alphaproteobacteria</taxon>
        <taxon>Acetobacterales</taxon>
        <taxon>Roseomonadaceae</taxon>
        <taxon>Muricoccus</taxon>
    </lineage>
</organism>
<reference evidence="1 2" key="1">
    <citation type="submission" date="2016-11" db="EMBL/GenBank/DDBJ databases">
        <authorList>
            <person name="Jaros S."/>
            <person name="Januszkiewicz K."/>
            <person name="Wedrychowicz H."/>
        </authorList>
    </citation>
    <scope>NUCLEOTIDE SEQUENCE [LARGE SCALE GENOMIC DNA]</scope>
    <source>
        <strain evidence="1 2">DSM 14916</strain>
    </source>
</reference>
<dbReference type="InterPro" id="IPR008772">
    <property type="entry name" value="Phosphonate_metab_PhnH"/>
</dbReference>
<dbReference type="RefSeq" id="WP_073132716.1">
    <property type="nucleotide sequence ID" value="NZ_FQZF01000006.1"/>
</dbReference>
<proteinExistence type="predicted"/>
<evidence type="ECO:0000313" key="2">
    <source>
        <dbReference type="Proteomes" id="UP000184387"/>
    </source>
</evidence>
<dbReference type="NCBIfam" id="TIGR03292">
    <property type="entry name" value="PhnH_redo"/>
    <property type="match status" value="1"/>
</dbReference>
<dbReference type="SUPFAM" id="SSF159709">
    <property type="entry name" value="PhnH-like"/>
    <property type="match status" value="1"/>
</dbReference>
<keyword evidence="2" id="KW-1185">Reference proteome</keyword>
<dbReference type="Pfam" id="PF05845">
    <property type="entry name" value="PhnH"/>
    <property type="match status" value="1"/>
</dbReference>
<dbReference type="Proteomes" id="UP000184387">
    <property type="component" value="Unassembled WGS sequence"/>
</dbReference>
<dbReference type="EMBL" id="FQZF01000006">
    <property type="protein sequence ID" value="SHI88036.1"/>
    <property type="molecule type" value="Genomic_DNA"/>
</dbReference>
<accession>A0A1M6ERJ8</accession>
<gene>
    <name evidence="1" type="ORF">SAMN02745194_01252</name>
</gene>